<dbReference type="RefSeq" id="WP_269443854.1">
    <property type="nucleotide sequence ID" value="NZ_CP097463.1"/>
</dbReference>
<dbReference type="EMBL" id="CP097463">
    <property type="protein sequence ID" value="WAX57315.1"/>
    <property type="molecule type" value="Genomic_DNA"/>
</dbReference>
<keyword evidence="2" id="KW-1185">Reference proteome</keyword>
<reference evidence="1" key="1">
    <citation type="submission" date="2022-05" db="EMBL/GenBank/DDBJ databases">
        <title>Jatrophihabitans sp. SB3-54 whole genome sequence.</title>
        <authorList>
            <person name="Suh M.K."/>
            <person name="Eom M.K."/>
            <person name="Kim J.S."/>
            <person name="Kim H.S."/>
            <person name="Do H.E."/>
            <person name="Shin Y.K."/>
            <person name="Lee J.-S."/>
        </authorList>
    </citation>
    <scope>NUCLEOTIDE SEQUENCE</scope>
    <source>
        <strain evidence="1">SB3-54</strain>
    </source>
</reference>
<protein>
    <submittedName>
        <fullName evidence="1">Uncharacterized protein</fullName>
    </submittedName>
</protein>
<accession>A0ABY7K008</accession>
<dbReference type="Proteomes" id="UP001164693">
    <property type="component" value="Chromosome"/>
</dbReference>
<organism evidence="1 2">
    <name type="scientific">Jatrophihabitans cynanchi</name>
    <dbReference type="NCBI Taxonomy" id="2944128"/>
    <lineage>
        <taxon>Bacteria</taxon>
        <taxon>Bacillati</taxon>
        <taxon>Actinomycetota</taxon>
        <taxon>Actinomycetes</taxon>
        <taxon>Jatrophihabitantales</taxon>
        <taxon>Jatrophihabitantaceae</taxon>
        <taxon>Jatrophihabitans</taxon>
    </lineage>
</organism>
<sequence length="83" mass="9082">MPIKSAKAAGQKGTFVGNPKGIHIHIVSDNTHLQIGKDRLNFDHNNDSDTAKAKKHLETSGAKGKPGYDDCLEWLGYPNAKRK</sequence>
<gene>
    <name evidence="1" type="ORF">M6B22_00765</name>
</gene>
<evidence type="ECO:0000313" key="1">
    <source>
        <dbReference type="EMBL" id="WAX57315.1"/>
    </source>
</evidence>
<proteinExistence type="predicted"/>
<evidence type="ECO:0000313" key="2">
    <source>
        <dbReference type="Proteomes" id="UP001164693"/>
    </source>
</evidence>
<name>A0ABY7K008_9ACTN</name>